<reference evidence="3 4" key="1">
    <citation type="journal article" date="2015" name="Sci. Rep.">
        <title>Genome of the facultative scuticociliatosis pathogen Pseudocohnilembus persalinus provides insight into its virulence through horizontal gene transfer.</title>
        <authorList>
            <person name="Xiong J."/>
            <person name="Wang G."/>
            <person name="Cheng J."/>
            <person name="Tian M."/>
            <person name="Pan X."/>
            <person name="Warren A."/>
            <person name="Jiang C."/>
            <person name="Yuan D."/>
            <person name="Miao W."/>
        </authorList>
    </citation>
    <scope>NUCLEOTIDE SEQUENCE [LARGE SCALE GENOMIC DNA]</scope>
    <source>
        <strain evidence="3">36N120E</strain>
    </source>
</reference>
<feature type="region of interest" description="Disordered" evidence="2">
    <location>
        <begin position="1030"/>
        <end position="1061"/>
    </location>
</feature>
<feature type="region of interest" description="Disordered" evidence="2">
    <location>
        <begin position="139"/>
        <end position="162"/>
    </location>
</feature>
<protein>
    <submittedName>
        <fullName evidence="3">Armadillo-type fold</fullName>
    </submittedName>
</protein>
<feature type="compositionally biased region" description="Low complexity" evidence="2">
    <location>
        <begin position="144"/>
        <end position="162"/>
    </location>
</feature>
<gene>
    <name evidence="3" type="ORF">PPERSA_12155</name>
</gene>
<accession>A0A0V0R7K8</accession>
<dbReference type="OMA" id="QPIFPKK"/>
<evidence type="ECO:0000313" key="3">
    <source>
        <dbReference type="EMBL" id="KRX10197.1"/>
    </source>
</evidence>
<feature type="compositionally biased region" description="Basic and acidic residues" evidence="2">
    <location>
        <begin position="1830"/>
        <end position="1848"/>
    </location>
</feature>
<dbReference type="PANTHER" id="PTHR16148">
    <property type="entry name" value="NF-KAPPA-B-REPRESSING FACTOR-RELATED"/>
    <property type="match status" value="1"/>
</dbReference>
<sequence>MQVSEETVQWLEQLGIITFYDAQQTADDRYEFIKQVQQNFENGLKFAKIAKAMSFQQAKVQKAPEQPLPQLDGLKELFSPSAKIYNWNILVQVFKKFNVTVDADVKSLIIAGDLEMMQELLTELMRVYKSWGPSQENANKFGYSQNGKKQGNNYQNKGSNQNSSEYQEVIDLTKLDITKDVSRSKSCLEFFILILSKHLELDPKQTASLFTHGSKYLAHVLVKGVKGLFDPIIAFYTEVYSNINTLVRLFNEDSSHKSLHFSLGALKPGLVSKSFEVAEWAARLFSKLAFEFGDNILLMHAWEWFVGAEGQGLNMTLLGLKRHPDLKSLIVSTLLQFARFNFVELFTTHLKKALQDPKDLLGCYTQLLPSLMESKSSREEIISNGILDDWVDTGFEALTDEFKGNDLKISALNYLVMVWTIYPSKIEDQEIKANNLINYLAKSVREKNQSIQYTSLVLQFKLLLQFGLEKNPYAPIIYKTLTLSLIENSGNSSMREFLLNNFITIFETLGNIPMNILLEPFVRQIQVMDQNQFVYNIFDFNFFTYIAKNDRLQLKNAIQILDLLAKVFLNNIVYAQICILPIMTIIQKNIEIETMQEFVIKFVKIALAMFFASEKKKRPKEKMLPLYNNKSAAQQTQINPQDLDNEILNAQKRSLIVQIIKNIVQVGNFEINEKIKPLVAHTNMQIKNFRHADNKGMMAILDSFGDSQQILKKYEEEFKEHQKLLKQEEKESMEKEQEQLVQSIDQYNFNQNDETKNETIMLIEKNLSKYGIPRQHAQMTKDEVTRLALLRNPKASKKTLNELQQIKENFANRQELKQKINEKNQSIIEVRNKNNRTTLARRAMEYGISNYNQIDQNTVMLYDLGKREQQLIREGKMGIPQIVFIDLRQEEQRDQEMTGILLKKYHKALRYLFLKYANSGFNIKERHSKQKTFDEIQQNSSLISTPECWKMIQEQGLNKHKGQETVFIKQDQYYKELTINRERIKKSKLIPEKKMYEVLVEREYEMVTTQENQQLIQVTNQNMNKILTEKSGGVEQKQEKNSKLYQHSNEDAKGASTSQRGNLKDLAKSHQNLKKTENQNLSYDGFEQYVIQLALHLNSKFPSDLRHLPLSSSIQYMFDRIRDSFKERNLNTTIFDNPEGQFFGDKEVIEKFNETLAKDPNYPLPEAYYKKKEKEVSFSYKIPQIPGVSESWKDCYEIMNDILNKVGVQTVEPKSESKMVWRCYPKYNDGIKAKAQFYDVHQKPQLPYYMQNKPKTTQSGTPDLGKILKTSDGSYVKHMKSRGAMSQENLFRILPGSTFNSHLKKYGSKKNLQINSQHKLPLSMKLQISQIGYKDRWTAEQVGFVLDDMVRCIEDQNVKFVGDGLFRPDNQVKLFKEIQKQKQLEQYEQKMKKAQRLKKSNVEIDHNGRQIVTEQQRKEFEEVKAKREEEEKKKKEEEEQKKQQQLKKEEEKKKNRENWLQQQKEKALLAIQEKQRKEKEEKEANERRIMEMKQKKIEEFKEFNQSKIEKYTENFSQIQNQRKQQEEEQRIQRRQLKVKKEKLYKKIITDDKKRKEFEQETEENLRKLAENPEFQEIFKKYSQQIENLFNLLLKFNTRKLEQLDFADEINLKTFNWFCFHFGLYPEIVHYLDSVLIFRSCTVQKQDESLRSKGINFELFKQALIRLACKGKQIFNQFAQNIGKEGDELNQTNMNNLVNNNQINIDQSQINNQSSVMENNNPENKELENKNYMEKYVKLVDDYGNISECNPQTLESLILYLALPADKQGMDERFRQILEEGYKPDLRQKAILSQKLKQDPLNFSRNNISMYQKNPNKSILGDINETFEGDQQEKEQENQDNIIKEDTQESKQQVEQN</sequence>
<comment type="caution">
    <text evidence="3">The sequence shown here is derived from an EMBL/GenBank/DDBJ whole genome shotgun (WGS) entry which is preliminary data.</text>
</comment>
<keyword evidence="1" id="KW-0175">Coiled coil</keyword>
<feature type="coiled-coil region" evidence="1">
    <location>
        <begin position="711"/>
        <end position="746"/>
    </location>
</feature>
<evidence type="ECO:0000313" key="4">
    <source>
        <dbReference type="Proteomes" id="UP000054937"/>
    </source>
</evidence>
<organism evidence="3 4">
    <name type="scientific">Pseudocohnilembus persalinus</name>
    <name type="common">Ciliate</name>
    <dbReference type="NCBI Taxonomy" id="266149"/>
    <lineage>
        <taxon>Eukaryota</taxon>
        <taxon>Sar</taxon>
        <taxon>Alveolata</taxon>
        <taxon>Ciliophora</taxon>
        <taxon>Intramacronucleata</taxon>
        <taxon>Oligohymenophorea</taxon>
        <taxon>Scuticociliatia</taxon>
        <taxon>Philasterida</taxon>
        <taxon>Pseudocohnilembidae</taxon>
        <taxon>Pseudocohnilembus</taxon>
    </lineage>
</organism>
<feature type="region of interest" description="Disordered" evidence="2">
    <location>
        <begin position="1812"/>
        <end position="1856"/>
    </location>
</feature>
<evidence type="ECO:0000256" key="2">
    <source>
        <dbReference type="SAM" id="MobiDB-lite"/>
    </source>
</evidence>
<dbReference type="InterPro" id="IPR016024">
    <property type="entry name" value="ARM-type_fold"/>
</dbReference>
<dbReference type="OrthoDB" id="312045at2759"/>
<feature type="coiled-coil region" evidence="1">
    <location>
        <begin position="803"/>
        <end position="833"/>
    </location>
</feature>
<dbReference type="PANTHER" id="PTHR16148:SF14">
    <property type="entry name" value="MYND-TYPE DOMAIN-CONTAINING PROTEIN"/>
    <property type="match status" value="1"/>
</dbReference>
<feature type="region of interest" description="Disordered" evidence="2">
    <location>
        <begin position="1395"/>
        <end position="1417"/>
    </location>
</feature>
<keyword evidence="4" id="KW-1185">Reference proteome</keyword>
<dbReference type="EMBL" id="LDAU01000037">
    <property type="protein sequence ID" value="KRX10197.1"/>
    <property type="molecule type" value="Genomic_DNA"/>
</dbReference>
<feature type="compositionally biased region" description="Basic and acidic residues" evidence="2">
    <location>
        <begin position="1036"/>
        <end position="1053"/>
    </location>
</feature>
<name>A0A0V0R7K8_PSEPJ</name>
<dbReference type="SUPFAM" id="SSF48371">
    <property type="entry name" value="ARM repeat"/>
    <property type="match status" value="1"/>
</dbReference>
<evidence type="ECO:0000256" key="1">
    <source>
        <dbReference type="SAM" id="Coils"/>
    </source>
</evidence>
<proteinExistence type="predicted"/>
<dbReference type="InParanoid" id="A0A0V0R7K8"/>
<dbReference type="Proteomes" id="UP000054937">
    <property type="component" value="Unassembled WGS sequence"/>
</dbReference>